<keyword evidence="14" id="KW-0732">Signal</keyword>
<comment type="pathway">
    <text evidence="2">Glycan metabolism; cellulose degradation.</text>
</comment>
<evidence type="ECO:0000256" key="9">
    <source>
        <dbReference type="ARBA" id="ARBA00023295"/>
    </source>
</evidence>
<evidence type="ECO:0000256" key="8">
    <source>
        <dbReference type="ARBA" id="ARBA00023277"/>
    </source>
</evidence>
<evidence type="ECO:0000256" key="3">
    <source>
        <dbReference type="ARBA" id="ARBA00005336"/>
    </source>
</evidence>
<dbReference type="AlphaFoldDB" id="A0A642V1S5"/>
<evidence type="ECO:0000256" key="10">
    <source>
        <dbReference type="ARBA" id="ARBA00023326"/>
    </source>
</evidence>
<feature type="signal peptide" evidence="14">
    <location>
        <begin position="1"/>
        <end position="19"/>
    </location>
</feature>
<feature type="domain" description="Glycoside hydrolase family 3 C-terminal" evidence="16">
    <location>
        <begin position="405"/>
        <end position="664"/>
    </location>
</feature>
<reference evidence="17" key="1">
    <citation type="journal article" date="2019" name="G3 (Bethesda)">
        <title>Genome Assemblies of Two Rare Opportunistic Yeast Pathogens: Diutina rugosa (syn. Candida rugosa) and Trichomonascus ciferrii (syn. Candida ciferrii).</title>
        <authorList>
            <person name="Mixao V."/>
            <person name="Saus E."/>
            <person name="Hansen A.P."/>
            <person name="Lass-Florl C."/>
            <person name="Gabaldon T."/>
        </authorList>
    </citation>
    <scope>NUCLEOTIDE SEQUENCE</scope>
    <source>
        <strain evidence="17">CBS 4856</strain>
    </source>
</reference>
<dbReference type="SUPFAM" id="SSF51445">
    <property type="entry name" value="(Trans)glycosidases"/>
    <property type="match status" value="1"/>
</dbReference>
<keyword evidence="6" id="KW-0136">Cellulose degradation</keyword>
<keyword evidence="9" id="KW-0326">Glycosidase</keyword>
<dbReference type="Pfam" id="PF01915">
    <property type="entry name" value="Glyco_hydro_3_C"/>
    <property type="match status" value="1"/>
</dbReference>
<dbReference type="InterPro" id="IPR036881">
    <property type="entry name" value="Glyco_hydro_3_C_sf"/>
</dbReference>
<evidence type="ECO:0000256" key="6">
    <source>
        <dbReference type="ARBA" id="ARBA00023001"/>
    </source>
</evidence>
<accession>A0A642V1S5</accession>
<dbReference type="SUPFAM" id="SSF52279">
    <property type="entry name" value="Beta-D-glucan exohydrolase, C-terminal domain"/>
    <property type="match status" value="1"/>
</dbReference>
<evidence type="ECO:0000259" key="15">
    <source>
        <dbReference type="Pfam" id="PF00933"/>
    </source>
</evidence>
<dbReference type="PRINTS" id="PR00133">
    <property type="entry name" value="GLHYDRLASE3"/>
</dbReference>
<feature type="chain" id="PRO_5024875230" description="beta-glucosidase" evidence="14">
    <location>
        <begin position="20"/>
        <end position="689"/>
    </location>
</feature>
<evidence type="ECO:0000256" key="5">
    <source>
        <dbReference type="ARBA" id="ARBA00022801"/>
    </source>
</evidence>
<dbReference type="PANTHER" id="PTHR42715:SF2">
    <property type="entry name" value="BETA-GLUCOSIDASE F-RELATED"/>
    <property type="match status" value="1"/>
</dbReference>
<name>A0A642V1S5_9ASCO</name>
<evidence type="ECO:0000313" key="18">
    <source>
        <dbReference type="Proteomes" id="UP000761534"/>
    </source>
</evidence>
<evidence type="ECO:0000256" key="12">
    <source>
        <dbReference type="ARBA" id="ARBA00032194"/>
    </source>
</evidence>
<evidence type="ECO:0000256" key="11">
    <source>
        <dbReference type="ARBA" id="ARBA00031448"/>
    </source>
</evidence>
<dbReference type="OrthoDB" id="416222at2759"/>
<protein>
    <recommendedName>
        <fullName evidence="4">beta-glucosidase</fullName>
        <ecNumber evidence="4">3.2.1.21</ecNumber>
    </recommendedName>
    <alternativeName>
        <fullName evidence="13">Beta-D-glucoside glucohydrolase</fullName>
    </alternativeName>
    <alternativeName>
        <fullName evidence="11">Cellobiase</fullName>
    </alternativeName>
    <alternativeName>
        <fullName evidence="12">Gentiobiase</fullName>
    </alternativeName>
</protein>
<evidence type="ECO:0000256" key="1">
    <source>
        <dbReference type="ARBA" id="ARBA00000448"/>
    </source>
</evidence>
<dbReference type="PANTHER" id="PTHR42715">
    <property type="entry name" value="BETA-GLUCOSIDASE"/>
    <property type="match status" value="1"/>
</dbReference>
<dbReference type="InterPro" id="IPR001764">
    <property type="entry name" value="Glyco_hydro_3_N"/>
</dbReference>
<dbReference type="VEuPathDB" id="FungiDB:TRICI_003962"/>
<evidence type="ECO:0000259" key="16">
    <source>
        <dbReference type="Pfam" id="PF01915"/>
    </source>
</evidence>
<proteinExistence type="inferred from homology"/>
<dbReference type="Proteomes" id="UP000761534">
    <property type="component" value="Unassembled WGS sequence"/>
</dbReference>
<evidence type="ECO:0000256" key="7">
    <source>
        <dbReference type="ARBA" id="ARBA00023180"/>
    </source>
</evidence>
<comment type="similarity">
    <text evidence="3">Belongs to the glycosyl hydrolase 3 family.</text>
</comment>
<dbReference type="FunFam" id="3.20.20.300:FF:000002">
    <property type="entry name" value="Probable beta-glucosidase"/>
    <property type="match status" value="1"/>
</dbReference>
<dbReference type="Gene3D" id="3.40.50.1700">
    <property type="entry name" value="Glycoside hydrolase family 3 C-terminal domain"/>
    <property type="match status" value="1"/>
</dbReference>
<keyword evidence="7" id="KW-0325">Glycoprotein</keyword>
<evidence type="ECO:0000256" key="13">
    <source>
        <dbReference type="ARBA" id="ARBA00032594"/>
    </source>
</evidence>
<comment type="catalytic activity">
    <reaction evidence="1">
        <text>Hydrolysis of terminal, non-reducing beta-D-glucosyl residues with release of beta-D-glucose.</text>
        <dbReference type="EC" id="3.2.1.21"/>
    </reaction>
</comment>
<evidence type="ECO:0000313" key="17">
    <source>
        <dbReference type="EMBL" id="KAA8910951.1"/>
    </source>
</evidence>
<evidence type="ECO:0000256" key="2">
    <source>
        <dbReference type="ARBA" id="ARBA00004987"/>
    </source>
</evidence>
<dbReference type="Pfam" id="PF00933">
    <property type="entry name" value="Glyco_hydro_3"/>
    <property type="match status" value="1"/>
</dbReference>
<dbReference type="InterPro" id="IPR002772">
    <property type="entry name" value="Glyco_hydro_3_C"/>
</dbReference>
<dbReference type="InterPro" id="IPR036962">
    <property type="entry name" value="Glyco_hydro_3_N_sf"/>
</dbReference>
<keyword evidence="8" id="KW-0119">Carbohydrate metabolism</keyword>
<dbReference type="InterPro" id="IPR050288">
    <property type="entry name" value="Cellulose_deg_GH3"/>
</dbReference>
<keyword evidence="10" id="KW-0624">Polysaccharide degradation</keyword>
<dbReference type="GO" id="GO:0030245">
    <property type="term" value="P:cellulose catabolic process"/>
    <property type="evidence" value="ECO:0007669"/>
    <property type="project" value="UniProtKB-KW"/>
</dbReference>
<gene>
    <name evidence="17" type="ORF">TRICI_003962</name>
</gene>
<dbReference type="GO" id="GO:0008422">
    <property type="term" value="F:beta-glucosidase activity"/>
    <property type="evidence" value="ECO:0007669"/>
    <property type="project" value="UniProtKB-EC"/>
</dbReference>
<dbReference type="EC" id="3.2.1.21" evidence="4"/>
<dbReference type="EMBL" id="SWFS01000296">
    <property type="protein sequence ID" value="KAA8910951.1"/>
    <property type="molecule type" value="Genomic_DNA"/>
</dbReference>
<comment type="caution">
    <text evidence="17">The sequence shown here is derived from an EMBL/GenBank/DDBJ whole genome shotgun (WGS) entry which is preliminary data.</text>
</comment>
<evidence type="ECO:0000256" key="14">
    <source>
        <dbReference type="SAM" id="SignalP"/>
    </source>
</evidence>
<keyword evidence="5" id="KW-0378">Hydrolase</keyword>
<dbReference type="InterPro" id="IPR017853">
    <property type="entry name" value="GH"/>
</dbReference>
<feature type="domain" description="Glycoside hydrolase family 3 N-terminal" evidence="15">
    <location>
        <begin position="99"/>
        <end position="339"/>
    </location>
</feature>
<keyword evidence="18" id="KW-1185">Reference proteome</keyword>
<dbReference type="Gene3D" id="3.20.20.300">
    <property type="entry name" value="Glycoside hydrolase, family 3, N-terminal domain"/>
    <property type="match status" value="1"/>
</dbReference>
<evidence type="ECO:0000256" key="4">
    <source>
        <dbReference type="ARBA" id="ARBA00012744"/>
    </source>
</evidence>
<sequence>MAILSYYLILLLASVYVLCANTVPNYPSPQGGRSTSPVDDDWNVAYEKAKAFVSDMTLIEKLNLTSGVGFKGMGRCTGNTRDIPSKGFYGLCLQDEPTGVRGTDFVTVFPAALSAGANFNRQIIYDRAKAMGLEFRNKGVDVFLGPAVGPLGTKELGGRNWEAFGTDPYLQGIAGAETVKGIQDAGMIAVGKHFILNEQGTKRTQVDELVDERSLYELYVWPFADLIREGVSSIMPSYNLVNGTYSTENGYLLNRILKNNLGFLGFTVSDWWATHSTRAALGGLDMDMPGNIVDLNHVYNGGDFPLFEDKSYFGANLTLGVLSGSIPIERIDDMATRIMAAYFKTKLDEIRPQRGPPTFSEFSEADTGYLYLPVGKGPVVSLNEHVDVRTQYSEDASYNVAIEAITLLKNEKNTLPLNDKKKVSRISVLGRAAFPNPYDQCLGDGNKGCSLEMQQGAAMMGGGSGTAQSTSFITPFEAVNERVRRDKTSMRYFKGSNSSDPMFISTATHSDVNLIFAQSFISENQDLENDTLWYDADQVIEGACRVNKNNVVVITAPGPLNLEKWIENENVTAVLYTPYLGQVAGKAIVDVLYGERDVSGRLPFTIAMGKQDIVPITNVTHPDPTIPREALDDALLNAGLYVDYRYFDHKNVTPRYEFGFGMSYTKFNFSDIKVHTVKVLSEQLPPPPG</sequence>
<organism evidence="17 18">
    <name type="scientific">Trichomonascus ciferrii</name>
    <dbReference type="NCBI Taxonomy" id="44093"/>
    <lineage>
        <taxon>Eukaryota</taxon>
        <taxon>Fungi</taxon>
        <taxon>Dikarya</taxon>
        <taxon>Ascomycota</taxon>
        <taxon>Saccharomycotina</taxon>
        <taxon>Dipodascomycetes</taxon>
        <taxon>Dipodascales</taxon>
        <taxon>Trichomonascaceae</taxon>
        <taxon>Trichomonascus</taxon>
        <taxon>Trichomonascus ciferrii complex</taxon>
    </lineage>
</organism>